<comment type="caution">
    <text evidence="2">The sequence shown here is derived from an EMBL/GenBank/DDBJ whole genome shotgun (WGS) entry which is preliminary data.</text>
</comment>
<dbReference type="Proteomes" id="UP000237968">
    <property type="component" value="Unassembled WGS sequence"/>
</dbReference>
<dbReference type="OrthoDB" id="1493107at2"/>
<organism evidence="2 3">
    <name type="scientific">Enhygromyxa salina</name>
    <dbReference type="NCBI Taxonomy" id="215803"/>
    <lineage>
        <taxon>Bacteria</taxon>
        <taxon>Pseudomonadati</taxon>
        <taxon>Myxococcota</taxon>
        <taxon>Polyangia</taxon>
        <taxon>Nannocystales</taxon>
        <taxon>Nannocystaceae</taxon>
        <taxon>Enhygromyxa</taxon>
    </lineage>
</organism>
<protein>
    <recommendedName>
        <fullName evidence="4">N-acetyltransferase domain-containing protein</fullName>
    </recommendedName>
</protein>
<feature type="compositionally biased region" description="Acidic residues" evidence="1">
    <location>
        <begin position="166"/>
        <end position="178"/>
    </location>
</feature>
<accession>A0A2S9XAT4</accession>
<gene>
    <name evidence="2" type="ORF">ENSA5_69080</name>
</gene>
<proteinExistence type="predicted"/>
<reference evidence="2 3" key="1">
    <citation type="submission" date="2018-03" db="EMBL/GenBank/DDBJ databases">
        <title>Draft Genome Sequences of the Obligatory Marine Myxobacteria Enhygromyxa salina SWB005.</title>
        <authorList>
            <person name="Poehlein A."/>
            <person name="Moghaddam J.A."/>
            <person name="Harms H."/>
            <person name="Alanjari M."/>
            <person name="Koenig G.M."/>
            <person name="Daniel R."/>
            <person name="Schaeberle T.F."/>
        </authorList>
    </citation>
    <scope>NUCLEOTIDE SEQUENCE [LARGE SCALE GENOMIC DNA]</scope>
    <source>
        <strain evidence="2 3">SWB005</strain>
    </source>
</reference>
<sequence length="264" mass="28630">MIELDDGARLRRGTAADLEAILAIRRALPMPSASETRGGGFLLDTKDEAYRELLAVARVWLLEQPEHGGLAPVGFTLTLDDPALRASPIWAQRERIEWRPDFDPEAALDRRLAYFDQIAVLPRIRARYWGAALALRALADLFIASKTRTAGPTPSLRSGPRSPETGIDEAGIDETGIDETGIDNRGHELVLTTTLREPIVNRAALPFLARVGAREVGRLAQTDPGVGPIVSAIHAIEAARFRELLAAAETAGPAALRVVRVLSE</sequence>
<dbReference type="AlphaFoldDB" id="A0A2S9XAT4"/>
<evidence type="ECO:0000313" key="3">
    <source>
        <dbReference type="Proteomes" id="UP000237968"/>
    </source>
</evidence>
<dbReference type="EMBL" id="PVNK01000308">
    <property type="protein sequence ID" value="PRP89967.1"/>
    <property type="molecule type" value="Genomic_DNA"/>
</dbReference>
<keyword evidence="3" id="KW-1185">Reference proteome</keyword>
<evidence type="ECO:0000256" key="1">
    <source>
        <dbReference type="SAM" id="MobiDB-lite"/>
    </source>
</evidence>
<feature type="region of interest" description="Disordered" evidence="1">
    <location>
        <begin position="149"/>
        <end position="178"/>
    </location>
</feature>
<evidence type="ECO:0008006" key="4">
    <source>
        <dbReference type="Google" id="ProtNLM"/>
    </source>
</evidence>
<name>A0A2S9XAT4_9BACT</name>
<dbReference type="RefSeq" id="WP_106396031.1">
    <property type="nucleotide sequence ID" value="NZ_PVNK01000308.1"/>
</dbReference>
<evidence type="ECO:0000313" key="2">
    <source>
        <dbReference type="EMBL" id="PRP89967.1"/>
    </source>
</evidence>